<dbReference type="OrthoDB" id="9781431at2"/>
<dbReference type="SFLD" id="SFLDS00019">
    <property type="entry name" value="Glutathione_Transferase_(cytos"/>
    <property type="match status" value="1"/>
</dbReference>
<dbReference type="Gene3D" id="1.20.1050.10">
    <property type="match status" value="1"/>
</dbReference>
<dbReference type="InterPro" id="IPR004045">
    <property type="entry name" value="Glutathione_S-Trfase_N"/>
</dbReference>
<dbReference type="Pfam" id="PF13417">
    <property type="entry name" value="GST_N_3"/>
    <property type="match status" value="1"/>
</dbReference>
<evidence type="ECO:0000313" key="3">
    <source>
        <dbReference type="EMBL" id="PTU32698.1"/>
    </source>
</evidence>
<sequence length="210" mass="23714">MSLRARSKFVPENKPAVRAGVTLFCERDTLQSHWARLVLAEKEVDGARLEWTTPGKPSEDLLVLNPQLTLPTLTDRDTVIHPARVIVEYLDERYPAPRLMPADPAAKARVRMALMRIEHDLFPLVELLLSGKGDVKNARKTLTEHLTTSARMVPMRGWFLGLDYNLVDTAWAVLFHRLPGLGIKLSPEAAGIVRYAERLFARPAFQKTIK</sequence>
<evidence type="ECO:0000313" key="4">
    <source>
        <dbReference type="Proteomes" id="UP000244248"/>
    </source>
</evidence>
<gene>
    <name evidence="3" type="ORF">CJD38_00815</name>
</gene>
<feature type="domain" description="GST C-terminal" evidence="2">
    <location>
        <begin position="103"/>
        <end position="210"/>
    </location>
</feature>
<name>A0A2T5MJG4_9GAMM</name>
<dbReference type="Proteomes" id="UP000244248">
    <property type="component" value="Unassembled WGS sequence"/>
</dbReference>
<feature type="domain" description="GST N-terminal" evidence="1">
    <location>
        <begin position="19"/>
        <end position="98"/>
    </location>
</feature>
<dbReference type="RefSeq" id="WP_107938407.1">
    <property type="nucleotide sequence ID" value="NZ_QANS01000001.1"/>
</dbReference>
<evidence type="ECO:0000259" key="2">
    <source>
        <dbReference type="PROSITE" id="PS50405"/>
    </source>
</evidence>
<dbReference type="PANTHER" id="PTHR43968:SF6">
    <property type="entry name" value="GLUTATHIONE S-TRANSFERASE OMEGA"/>
    <property type="match status" value="1"/>
</dbReference>
<reference evidence="3 4" key="1">
    <citation type="submission" date="2018-04" db="EMBL/GenBank/DDBJ databases">
        <title>Novel species isolated from glacier.</title>
        <authorList>
            <person name="Liu Q."/>
            <person name="Xin Y.-H."/>
        </authorList>
    </citation>
    <scope>NUCLEOTIDE SEQUENCE [LARGE SCALE GENOMIC DNA]</scope>
    <source>
        <strain evidence="3 4">GT1R17</strain>
    </source>
</reference>
<accession>A0A2T5MJG4</accession>
<evidence type="ECO:0000259" key="1">
    <source>
        <dbReference type="PROSITE" id="PS50404"/>
    </source>
</evidence>
<comment type="caution">
    <text evidence="3">The sequence shown here is derived from an EMBL/GenBank/DDBJ whole genome shotgun (WGS) entry which is preliminary data.</text>
</comment>
<dbReference type="PROSITE" id="PS50405">
    <property type="entry name" value="GST_CTER"/>
    <property type="match status" value="1"/>
</dbReference>
<dbReference type="SUPFAM" id="SSF47616">
    <property type="entry name" value="GST C-terminal domain-like"/>
    <property type="match status" value="1"/>
</dbReference>
<dbReference type="EMBL" id="QANS01000001">
    <property type="protein sequence ID" value="PTU32698.1"/>
    <property type="molecule type" value="Genomic_DNA"/>
</dbReference>
<dbReference type="InterPro" id="IPR010987">
    <property type="entry name" value="Glutathione-S-Trfase_C-like"/>
</dbReference>
<dbReference type="AlphaFoldDB" id="A0A2T5MJG4"/>
<dbReference type="PANTHER" id="PTHR43968">
    <property type="match status" value="1"/>
</dbReference>
<dbReference type="InterPro" id="IPR036249">
    <property type="entry name" value="Thioredoxin-like_sf"/>
</dbReference>
<dbReference type="Gene3D" id="3.40.30.10">
    <property type="entry name" value="Glutaredoxin"/>
    <property type="match status" value="1"/>
</dbReference>
<dbReference type="SUPFAM" id="SSF52833">
    <property type="entry name" value="Thioredoxin-like"/>
    <property type="match status" value="1"/>
</dbReference>
<dbReference type="PROSITE" id="PS50404">
    <property type="entry name" value="GST_NTER"/>
    <property type="match status" value="1"/>
</dbReference>
<dbReference type="GO" id="GO:0005737">
    <property type="term" value="C:cytoplasm"/>
    <property type="evidence" value="ECO:0007669"/>
    <property type="project" value="TreeGrafter"/>
</dbReference>
<keyword evidence="4" id="KW-1185">Reference proteome</keyword>
<organism evidence="3 4">
    <name type="scientific">Stenotrophobium rhamnosiphilum</name>
    <dbReference type="NCBI Taxonomy" id="2029166"/>
    <lineage>
        <taxon>Bacteria</taxon>
        <taxon>Pseudomonadati</taxon>
        <taxon>Pseudomonadota</taxon>
        <taxon>Gammaproteobacteria</taxon>
        <taxon>Nevskiales</taxon>
        <taxon>Nevskiaceae</taxon>
        <taxon>Stenotrophobium</taxon>
    </lineage>
</organism>
<dbReference type="InterPro" id="IPR050983">
    <property type="entry name" value="GST_Omega/HSP26"/>
</dbReference>
<dbReference type="InterPro" id="IPR036282">
    <property type="entry name" value="Glutathione-S-Trfase_C_sf"/>
</dbReference>
<protein>
    <submittedName>
        <fullName evidence="3">Stringent starvation protein A</fullName>
    </submittedName>
</protein>
<proteinExistence type="predicted"/>
<dbReference type="InterPro" id="IPR040079">
    <property type="entry name" value="Glutathione_S-Trfase"/>
</dbReference>